<gene>
    <name evidence="2" type="ORF">ORAREDHAP_LOCUS1394</name>
</gene>
<dbReference type="EMBL" id="CAEKKB010000001">
    <property type="protein sequence ID" value="CAB4292798.1"/>
    <property type="molecule type" value="Genomic_DNA"/>
</dbReference>
<evidence type="ECO:0000313" key="3">
    <source>
        <dbReference type="Proteomes" id="UP000507245"/>
    </source>
</evidence>
<dbReference type="Proteomes" id="UP000507245">
    <property type="component" value="Unassembled WGS sequence"/>
</dbReference>
<sequence length="201" mass="22562">MQDNQQSAANIKSKKILGWNPAPSSKSTLGKTQQSAASIKSKKILGWNPAPSSKSTKFPTTTFAGIRNYTYEVHGLGVLRLFAVLSFALIRTQDKFWNYSYLRMDIGRHGCYEIEDQWMQVDVSDGAGRGLRQRNVPRGIQHFQLRLLQLLNVPRIEFSATSSYNVDFTAKIGGKASEQIWGSLTQLKYANPNPHFSEHPA</sequence>
<reference evidence="3" key="1">
    <citation type="journal article" date="2020" name="Genome Biol.">
        <title>Gamete binning: chromosome-level and haplotype-resolved genome assembly enabled by high-throughput single-cell sequencing of gamete genomes.</title>
        <authorList>
            <person name="Campoy J.A."/>
            <person name="Sun H."/>
            <person name="Goel M."/>
            <person name="Jiao W.-B."/>
            <person name="Folz-Donahue K."/>
            <person name="Wang N."/>
            <person name="Rubio M."/>
            <person name="Liu C."/>
            <person name="Kukat C."/>
            <person name="Ruiz D."/>
            <person name="Huettel B."/>
            <person name="Schneeberger K."/>
        </authorList>
    </citation>
    <scope>NUCLEOTIDE SEQUENCE [LARGE SCALE GENOMIC DNA]</scope>
    <source>
        <strain evidence="3">cv. Rojo Pasion</strain>
    </source>
</reference>
<feature type="region of interest" description="Disordered" evidence="1">
    <location>
        <begin position="1"/>
        <end position="35"/>
    </location>
</feature>
<evidence type="ECO:0000313" key="2">
    <source>
        <dbReference type="EMBL" id="CAB4292798.1"/>
    </source>
</evidence>
<keyword evidence="3" id="KW-1185">Reference proteome</keyword>
<protein>
    <submittedName>
        <fullName evidence="2">Uncharacterized protein</fullName>
    </submittedName>
</protein>
<organism evidence="2 3">
    <name type="scientific">Prunus armeniaca</name>
    <name type="common">Apricot</name>
    <name type="synonym">Armeniaca vulgaris</name>
    <dbReference type="NCBI Taxonomy" id="36596"/>
    <lineage>
        <taxon>Eukaryota</taxon>
        <taxon>Viridiplantae</taxon>
        <taxon>Streptophyta</taxon>
        <taxon>Embryophyta</taxon>
        <taxon>Tracheophyta</taxon>
        <taxon>Spermatophyta</taxon>
        <taxon>Magnoliopsida</taxon>
        <taxon>eudicotyledons</taxon>
        <taxon>Gunneridae</taxon>
        <taxon>Pentapetalae</taxon>
        <taxon>rosids</taxon>
        <taxon>fabids</taxon>
        <taxon>Rosales</taxon>
        <taxon>Rosaceae</taxon>
        <taxon>Amygdaloideae</taxon>
        <taxon>Amygdaleae</taxon>
        <taxon>Prunus</taxon>
    </lineage>
</organism>
<proteinExistence type="predicted"/>
<feature type="compositionally biased region" description="Polar residues" evidence="1">
    <location>
        <begin position="1"/>
        <end position="10"/>
    </location>
</feature>
<evidence type="ECO:0000256" key="1">
    <source>
        <dbReference type="SAM" id="MobiDB-lite"/>
    </source>
</evidence>
<dbReference type="AlphaFoldDB" id="A0A6J5W3J0"/>
<accession>A0A6J5W3J0</accession>
<name>A0A6J5W3J0_PRUAR</name>
<feature type="compositionally biased region" description="Polar residues" evidence="1">
    <location>
        <begin position="22"/>
        <end position="35"/>
    </location>
</feature>